<organism evidence="1 2">
    <name type="scientific">Candidatus Methylomirabilis lanthanidiphila</name>
    <dbReference type="NCBI Taxonomy" id="2211376"/>
    <lineage>
        <taxon>Bacteria</taxon>
        <taxon>Candidatus Methylomirabilota</taxon>
        <taxon>Candidatus Methylomirabilia</taxon>
        <taxon>Candidatus Methylomirabilales</taxon>
        <taxon>Candidatus Methylomirabilaceae</taxon>
        <taxon>Candidatus Methylomirabilis</taxon>
    </lineage>
</organism>
<dbReference type="EMBL" id="CABIKM010000048">
    <property type="protein sequence ID" value="VUZ86297.1"/>
    <property type="molecule type" value="Genomic_DNA"/>
</dbReference>
<accession>A0A564ZN55</accession>
<proteinExistence type="predicted"/>
<evidence type="ECO:0000313" key="1">
    <source>
        <dbReference type="EMBL" id="VUZ86297.1"/>
    </source>
</evidence>
<dbReference type="AlphaFoldDB" id="A0A564ZN55"/>
<protein>
    <submittedName>
        <fullName evidence="1">Uncharacterized protein</fullName>
    </submittedName>
</protein>
<gene>
    <name evidence="1" type="ORF">MELA_02698</name>
</gene>
<reference evidence="1 2" key="1">
    <citation type="submission" date="2019-07" db="EMBL/GenBank/DDBJ databases">
        <authorList>
            <person name="Cremers G."/>
        </authorList>
    </citation>
    <scope>NUCLEOTIDE SEQUENCE [LARGE SCALE GENOMIC DNA]</scope>
</reference>
<feature type="non-terminal residue" evidence="1">
    <location>
        <position position="30"/>
    </location>
</feature>
<name>A0A564ZN55_9BACT</name>
<dbReference type="Proteomes" id="UP000334340">
    <property type="component" value="Unassembled WGS sequence"/>
</dbReference>
<keyword evidence="2" id="KW-1185">Reference proteome</keyword>
<evidence type="ECO:0000313" key="2">
    <source>
        <dbReference type="Proteomes" id="UP000334340"/>
    </source>
</evidence>
<sequence>MMLGSQLHQIWVLPLTVGMLGHLLKPVHNV</sequence>